<organism evidence="3 4">
    <name type="scientific">Fusarium coffeatum</name>
    <dbReference type="NCBI Taxonomy" id="231269"/>
    <lineage>
        <taxon>Eukaryota</taxon>
        <taxon>Fungi</taxon>
        <taxon>Dikarya</taxon>
        <taxon>Ascomycota</taxon>
        <taxon>Pezizomycotina</taxon>
        <taxon>Sordariomycetes</taxon>
        <taxon>Hypocreomycetidae</taxon>
        <taxon>Hypocreales</taxon>
        <taxon>Nectriaceae</taxon>
        <taxon>Fusarium</taxon>
        <taxon>Fusarium incarnatum-equiseti species complex</taxon>
    </lineage>
</organism>
<evidence type="ECO:0000256" key="1">
    <source>
        <dbReference type="SAM" id="MobiDB-lite"/>
    </source>
</evidence>
<evidence type="ECO:0000259" key="2">
    <source>
        <dbReference type="Pfam" id="PF20945"/>
    </source>
</evidence>
<dbReference type="PANTHER" id="PTHR37792:SF1">
    <property type="entry name" value="RIBONUCLEASE MRP PROTEIN SUBUNIT RMP1"/>
    <property type="match status" value="1"/>
</dbReference>
<dbReference type="CDD" id="cd22573">
    <property type="entry name" value="RMP1_RBD"/>
    <property type="match status" value="1"/>
</dbReference>
<feature type="region of interest" description="Disordered" evidence="1">
    <location>
        <begin position="184"/>
        <end position="249"/>
    </location>
</feature>
<dbReference type="OrthoDB" id="5414547at2759"/>
<evidence type="ECO:0000313" key="4">
    <source>
        <dbReference type="Proteomes" id="UP000253153"/>
    </source>
</evidence>
<dbReference type="PANTHER" id="PTHR37792">
    <property type="entry name" value="RIBONUCLEASE MRP PROTEIN SUBUNIT RMP1"/>
    <property type="match status" value="1"/>
</dbReference>
<feature type="domain" description="RNase MRP protein 1 RNA binding" evidence="2">
    <location>
        <begin position="23"/>
        <end position="118"/>
    </location>
</feature>
<feature type="compositionally biased region" description="Basic and acidic residues" evidence="1">
    <location>
        <begin position="195"/>
        <end position="211"/>
    </location>
</feature>
<dbReference type="Proteomes" id="UP000253153">
    <property type="component" value="Unassembled WGS sequence"/>
</dbReference>
<proteinExistence type="predicted"/>
<dbReference type="InterPro" id="IPR047205">
    <property type="entry name" value="RMP1"/>
</dbReference>
<dbReference type="Pfam" id="PF20945">
    <property type="entry name" value="RMP1"/>
    <property type="match status" value="1"/>
</dbReference>
<protein>
    <recommendedName>
        <fullName evidence="2">RNase MRP protein 1 RNA binding domain-containing protein</fullName>
    </recommendedName>
</protein>
<dbReference type="InterPro" id="IPR047204">
    <property type="entry name" value="RMP1_RBD"/>
</dbReference>
<evidence type="ECO:0000313" key="3">
    <source>
        <dbReference type="EMBL" id="RBR08612.1"/>
    </source>
</evidence>
<keyword evidence="4" id="KW-1185">Reference proteome</keyword>
<dbReference type="GO" id="GO:0000172">
    <property type="term" value="C:ribonuclease MRP complex"/>
    <property type="evidence" value="ECO:0007669"/>
    <property type="project" value="InterPro"/>
</dbReference>
<dbReference type="EMBL" id="QKXC01000281">
    <property type="protein sequence ID" value="RBR08612.1"/>
    <property type="molecule type" value="Genomic_DNA"/>
</dbReference>
<dbReference type="GO" id="GO:0000294">
    <property type="term" value="P:nuclear-transcribed mRNA catabolic process, RNase MRP-dependent"/>
    <property type="evidence" value="ECO:0007669"/>
    <property type="project" value="TreeGrafter"/>
</dbReference>
<reference evidence="3 4" key="1">
    <citation type="submission" date="2018-06" db="EMBL/GenBank/DDBJ databases">
        <title>Fusarium incarnatum-equiseti species complex species 28.</title>
        <authorList>
            <person name="Gardiner D.M."/>
        </authorList>
    </citation>
    <scope>NUCLEOTIDE SEQUENCE [LARGE SCALE GENOMIC DNA]</scope>
    <source>
        <strain evidence="3 4">FIESC_28</strain>
    </source>
</reference>
<dbReference type="AlphaFoldDB" id="A0A366QV62"/>
<accession>A0A366QV62</accession>
<sequence length="249" mass="27235">MTTPPDTALLASTSQSLAPNLAILNAFAHRHKNQHSCTHWWSSFSILRRASQKLSQDLVSRPKKTKSSNAKRDNHPALVRAKWMMRHVIPSAFFTLSQLAADNQHAPLGLLLLSVLARINTLLSHLVPPEHHHDHESVAAAVVKSASSGQGKLDSLNSTTQTIALEAPGSETDMGVAVSREELLSSQKNTNKPKSKSDMPPKDHKMKELKQKTVRKSTPEVVLKDGAKDKPKKKKKKGGDAFSSLFGSL</sequence>
<name>A0A366QV62_9HYPO</name>
<dbReference type="GO" id="GO:0042134">
    <property type="term" value="F:rRNA primary transcript binding"/>
    <property type="evidence" value="ECO:0007669"/>
    <property type="project" value="InterPro"/>
</dbReference>
<dbReference type="GeneID" id="41999629"/>
<dbReference type="GO" id="GO:0000466">
    <property type="term" value="P:maturation of 5.8S rRNA from tricistronic rRNA transcript (SSU-rRNA, 5.8S rRNA, LSU-rRNA)"/>
    <property type="evidence" value="ECO:0007669"/>
    <property type="project" value="TreeGrafter"/>
</dbReference>
<dbReference type="RefSeq" id="XP_031011628.1">
    <property type="nucleotide sequence ID" value="XM_031164333.1"/>
</dbReference>
<gene>
    <name evidence="3" type="ORF">FIESC28_10198</name>
</gene>
<comment type="caution">
    <text evidence="3">The sequence shown here is derived from an EMBL/GenBank/DDBJ whole genome shotgun (WGS) entry which is preliminary data.</text>
</comment>